<keyword evidence="4" id="KW-1003">Cell membrane</keyword>
<dbReference type="EMBL" id="CDHN01000002">
    <property type="protein sequence ID" value="CEJ84898.1"/>
    <property type="molecule type" value="Genomic_DNA"/>
</dbReference>
<evidence type="ECO:0000256" key="2">
    <source>
        <dbReference type="ARBA" id="ARBA00009726"/>
    </source>
</evidence>
<feature type="domain" description="ABC transporter" evidence="13">
    <location>
        <begin position="591"/>
        <end position="818"/>
    </location>
</feature>
<reference evidence="15 16" key="1">
    <citation type="journal article" date="2015" name="Genome Announc.">
        <title>Draft Genome Sequence and Gene Annotation of the Entomopathogenic Fungus Verticillium hemipterigenum.</title>
        <authorList>
            <person name="Horn F."/>
            <person name="Habel A."/>
            <person name="Scharf D.H."/>
            <person name="Dworschak J."/>
            <person name="Brakhage A.A."/>
            <person name="Guthke R."/>
            <person name="Hertweck C."/>
            <person name="Linde J."/>
        </authorList>
    </citation>
    <scope>NUCLEOTIDE SEQUENCE [LARGE SCALE GENOMIC DNA]</scope>
</reference>
<keyword evidence="5 12" id="KW-0812">Transmembrane</keyword>
<dbReference type="OrthoDB" id="6500128at2759"/>
<dbReference type="PANTHER" id="PTHR24223:SF399">
    <property type="entry name" value="ABC TRANSPORTER ATNG"/>
    <property type="match status" value="1"/>
</dbReference>
<evidence type="ECO:0000256" key="11">
    <source>
        <dbReference type="SAM" id="MobiDB-lite"/>
    </source>
</evidence>
<gene>
    <name evidence="15" type="ORF">VHEMI03609</name>
</gene>
<proteinExistence type="inferred from homology"/>
<dbReference type="Pfam" id="PF00005">
    <property type="entry name" value="ABC_tran"/>
    <property type="match status" value="2"/>
</dbReference>
<feature type="transmembrane region" description="Helical" evidence="12">
    <location>
        <begin position="138"/>
        <end position="157"/>
    </location>
</feature>
<dbReference type="InterPro" id="IPR044746">
    <property type="entry name" value="ABCC_6TM_D1"/>
</dbReference>
<evidence type="ECO:0000259" key="14">
    <source>
        <dbReference type="PROSITE" id="PS50929"/>
    </source>
</evidence>
<keyword evidence="8 12" id="KW-1133">Transmembrane helix</keyword>
<sequence>MNNASIACPASADADFGPIVISECRQGFDFTLFFEQVFFVVAPQALLVLVTPLRISQLLRAPVRVKSSHLGPFKLIVAASLAILQVALIALWASRRSLSARLNRVSLASACVSVVSSLACCAISYFEHVKSPRPSSLLNVFLLASLLLDGAVARTLWLASVDLAIKAIFSMVIATKATLLVLEAQDKRRLLIDSAETLPPEETTGLYGRAVFSWVLPLLRAGFVKLLRPEDLFPLGEKMGAAFLSEKFQNNWKKSSPSSKHRLLRCCVLTLRLSLLTVILPRLCLLAVTICQPLVLTRFLSFLDDQSQSNNVGYGLIAAYGFVYLGIALAQALYWHQNARFVSMLRSFLVTAIFGKLMALDMSIASDAAAVTLMSSDVEVIVRAAKEINELWANILQVSFGTWLLAREIGYAAVGPIVVSGVALAMTTKISPLAMKSRVAWLEKTQKRIGITSSMIGHIKSIKMAGLSTVLSKTIFSLRLEEVAASRPFRIIGSITSSMAQIPVFISPVVAFSIFQGVSAQTGLELNPTRLFTALALITLQTQPLFWMFELVLDLSAAHGATSRIEKFLSQPERKLRSPSSQISLDSGTAIHLENASFGWKQGIASVSNISVDVQKGQLAMVVGPVASGKSTLLHGIIRETPYFHGAIQLTEGKLSWCSQTMWAMNQTIQANILGPNDFNESLYTQVIKACDLNQDFDNLPLKDKTLVGSSAAALSGGQKQRLSLARALYSRPEIAVFDDVLSGLDNTTAQSVFEKVFSSNGLLRQWNTTAVLATQSVHFSSHADIIISLSTDGIPTEIGTYPSLIESGGYVASLAELSTTNIGGGMQTVNIDRKTEQEASPPVKPTVRTSDEDKRRQLGDKSVYKYYFGSVGVQFSFILLFLELVWTFLQSFPALWLKFWSDAINRGEEKTGLYLGIYAALQIVGVCWFSLLIWFVLVRIAAKSGIHLHQKLLSAVLHAPLSLFTNTDVGSITTRFSQDIGMIDNQLPLALVVTLASLFTVLAKAGLLAASTYYVAISFPLLAAAYYFLQRGYLRTSRQLRMLDLELKAPIYTQFLESLSGLSTIRAFGWTETTIEQNHHLVDASQQPFYLLIIVQKWLVLVLDLMTAALALLVVGFAVHLRSSVSIALTGVSLVQLISMSETLNLLMQFWTSIETSISAVARIKQFAESTGDENLPCENGSVPTAWPSRGHVNISGLSASYDASGDTKALDGIDLDIKPGEKIAICGRTGSGKSSLILSILRMMDYIKGSISIDDVSVDKIPRDKIRDKIITVSQEQFVLPGSIRYNIDPTNQYPTQTIINALTSTGLWETVENNGGLDAELKEHVFSHGQRHLFFLARAIVKKDIGKLLLLDEVTSSIDAATEEKVRKVIDDEFYSHTVISIAHRLETIIEFNKVAVLENGKLLEFGEPRELLRSQSRFRSLWDSGSGAPSV</sequence>
<dbReference type="InterPro" id="IPR011527">
    <property type="entry name" value="ABC1_TM_dom"/>
</dbReference>
<comment type="subcellular location">
    <subcellularLocation>
        <location evidence="1">Cell membrane</location>
        <topology evidence="1">Multi-pass membrane protein</topology>
    </subcellularLocation>
</comment>
<evidence type="ECO:0000256" key="7">
    <source>
        <dbReference type="ARBA" id="ARBA00022840"/>
    </source>
</evidence>
<dbReference type="FunFam" id="1.20.1560.10:FF:000066">
    <property type="entry name" value="ABC multidrug transporter (Eurofung)"/>
    <property type="match status" value="1"/>
</dbReference>
<feature type="transmembrane region" description="Helical" evidence="12">
    <location>
        <begin position="1099"/>
        <end position="1120"/>
    </location>
</feature>
<dbReference type="SMART" id="SM00382">
    <property type="entry name" value="AAA"/>
    <property type="match status" value="2"/>
</dbReference>
<accession>A0A0A1SZ04</accession>
<evidence type="ECO:0000256" key="9">
    <source>
        <dbReference type="ARBA" id="ARBA00023136"/>
    </source>
</evidence>
<feature type="transmembrane region" description="Helical" evidence="12">
    <location>
        <begin position="75"/>
        <end position="93"/>
    </location>
</feature>
<dbReference type="Pfam" id="PF00664">
    <property type="entry name" value="ABC_membrane"/>
    <property type="match status" value="1"/>
</dbReference>
<comment type="similarity">
    <text evidence="2">Belongs to the ABC transporter superfamily. ABCC family. Conjugate transporter (TC 3.A.1.208) subfamily.</text>
</comment>
<evidence type="ECO:0000313" key="16">
    <source>
        <dbReference type="Proteomes" id="UP000039046"/>
    </source>
</evidence>
<keyword evidence="6" id="KW-0547">Nucleotide-binding</keyword>
<dbReference type="InterPro" id="IPR003439">
    <property type="entry name" value="ABC_transporter-like_ATP-bd"/>
</dbReference>
<feature type="transmembrane region" description="Helical" evidence="12">
    <location>
        <begin position="105"/>
        <end position="126"/>
    </location>
</feature>
<dbReference type="Gene3D" id="1.20.1560.10">
    <property type="entry name" value="ABC transporter type 1, transmembrane domain"/>
    <property type="match status" value="2"/>
</dbReference>
<dbReference type="InterPro" id="IPR044726">
    <property type="entry name" value="ABCC_6TM_D2"/>
</dbReference>
<keyword evidence="10" id="KW-0325">Glycoprotein</keyword>
<feature type="transmembrane region" description="Helical" evidence="12">
    <location>
        <begin position="347"/>
        <end position="365"/>
    </location>
</feature>
<keyword evidence="3" id="KW-0813">Transport</keyword>
<evidence type="ECO:0000256" key="1">
    <source>
        <dbReference type="ARBA" id="ARBA00004651"/>
    </source>
</evidence>
<keyword evidence="16" id="KW-1185">Reference proteome</keyword>
<dbReference type="SUPFAM" id="SSF52540">
    <property type="entry name" value="P-loop containing nucleoside triphosphate hydrolases"/>
    <property type="match status" value="2"/>
</dbReference>
<feature type="transmembrane region" description="Helical" evidence="12">
    <location>
        <begin position="1014"/>
        <end position="1030"/>
    </location>
</feature>
<protein>
    <recommendedName>
        <fullName evidence="17">ABC transporter</fullName>
    </recommendedName>
</protein>
<dbReference type="SUPFAM" id="SSF90123">
    <property type="entry name" value="ABC transporter transmembrane region"/>
    <property type="match status" value="2"/>
</dbReference>
<dbReference type="GO" id="GO:0005886">
    <property type="term" value="C:plasma membrane"/>
    <property type="evidence" value="ECO:0007669"/>
    <property type="project" value="UniProtKB-SubCell"/>
</dbReference>
<dbReference type="GO" id="GO:0140359">
    <property type="term" value="F:ABC-type transporter activity"/>
    <property type="evidence" value="ECO:0007669"/>
    <property type="project" value="InterPro"/>
</dbReference>
<organism evidence="15 16">
    <name type="scientific">[Torrubiella] hemipterigena</name>
    <dbReference type="NCBI Taxonomy" id="1531966"/>
    <lineage>
        <taxon>Eukaryota</taxon>
        <taxon>Fungi</taxon>
        <taxon>Dikarya</taxon>
        <taxon>Ascomycota</taxon>
        <taxon>Pezizomycotina</taxon>
        <taxon>Sordariomycetes</taxon>
        <taxon>Hypocreomycetidae</taxon>
        <taxon>Hypocreales</taxon>
        <taxon>Clavicipitaceae</taxon>
        <taxon>Clavicipitaceae incertae sedis</taxon>
        <taxon>'Torrubiella' clade</taxon>
    </lineage>
</organism>
<dbReference type="CDD" id="cd18580">
    <property type="entry name" value="ABC_6TM_ABCC_D2"/>
    <property type="match status" value="1"/>
</dbReference>
<dbReference type="InterPro" id="IPR036640">
    <property type="entry name" value="ABC1_TM_sf"/>
</dbReference>
<dbReference type="GO" id="GO:0005524">
    <property type="term" value="F:ATP binding"/>
    <property type="evidence" value="ECO:0007669"/>
    <property type="project" value="UniProtKB-KW"/>
</dbReference>
<dbReference type="InterPro" id="IPR003593">
    <property type="entry name" value="AAA+_ATPase"/>
</dbReference>
<feature type="transmembrane region" description="Helical" evidence="12">
    <location>
        <begin position="37"/>
        <end position="55"/>
    </location>
</feature>
<evidence type="ECO:0000256" key="3">
    <source>
        <dbReference type="ARBA" id="ARBA00022448"/>
    </source>
</evidence>
<evidence type="ECO:0000256" key="4">
    <source>
        <dbReference type="ARBA" id="ARBA00022475"/>
    </source>
</evidence>
<evidence type="ECO:0000256" key="6">
    <source>
        <dbReference type="ARBA" id="ARBA00022741"/>
    </source>
</evidence>
<keyword evidence="9 12" id="KW-0472">Membrane</keyword>
<dbReference type="PROSITE" id="PS50929">
    <property type="entry name" value="ABC_TM1F"/>
    <property type="match status" value="2"/>
</dbReference>
<dbReference type="Pfam" id="PF24357">
    <property type="entry name" value="TMD0_ABC"/>
    <property type="match status" value="1"/>
</dbReference>
<feature type="domain" description="ABC transmembrane type-1" evidence="14">
    <location>
        <begin position="283"/>
        <end position="557"/>
    </location>
</feature>
<feature type="region of interest" description="Disordered" evidence="11">
    <location>
        <begin position="834"/>
        <end position="855"/>
    </location>
</feature>
<dbReference type="FunFam" id="3.40.50.300:FF:002145">
    <property type="entry name" value="ABC transporter (MsbA subfamily)"/>
    <property type="match status" value="1"/>
</dbReference>
<dbReference type="Proteomes" id="UP000039046">
    <property type="component" value="Unassembled WGS sequence"/>
</dbReference>
<feature type="transmembrane region" description="Helical" evidence="12">
    <location>
        <begin position="263"/>
        <end position="296"/>
    </location>
</feature>
<evidence type="ECO:0000256" key="8">
    <source>
        <dbReference type="ARBA" id="ARBA00022989"/>
    </source>
</evidence>
<dbReference type="STRING" id="1531966.A0A0A1SZ04"/>
<dbReference type="InterPro" id="IPR056227">
    <property type="entry name" value="TMD0_ABC"/>
</dbReference>
<dbReference type="PROSITE" id="PS50893">
    <property type="entry name" value="ABC_TRANSPORTER_2"/>
    <property type="match status" value="2"/>
</dbReference>
<keyword evidence="7" id="KW-0067">ATP-binding</keyword>
<feature type="transmembrane region" description="Helical" evidence="12">
    <location>
        <begin position="865"/>
        <end position="890"/>
    </location>
</feature>
<dbReference type="CDD" id="cd18579">
    <property type="entry name" value="ABC_6TM_ABCC_D1"/>
    <property type="match status" value="1"/>
</dbReference>
<evidence type="ECO:0000256" key="12">
    <source>
        <dbReference type="SAM" id="Phobius"/>
    </source>
</evidence>
<dbReference type="InterPro" id="IPR027417">
    <property type="entry name" value="P-loop_NTPase"/>
</dbReference>
<evidence type="ECO:0000256" key="5">
    <source>
        <dbReference type="ARBA" id="ARBA00022692"/>
    </source>
</evidence>
<dbReference type="HOGENOM" id="CLU_000604_27_5_1"/>
<feature type="transmembrane region" description="Helical" evidence="12">
    <location>
        <begin position="316"/>
        <end position="335"/>
    </location>
</feature>
<name>A0A0A1SZ04_9HYPO</name>
<feature type="transmembrane region" description="Helical" evidence="12">
    <location>
        <begin position="409"/>
        <end position="428"/>
    </location>
</feature>
<evidence type="ECO:0000256" key="10">
    <source>
        <dbReference type="ARBA" id="ARBA00023180"/>
    </source>
</evidence>
<dbReference type="GO" id="GO:0016887">
    <property type="term" value="F:ATP hydrolysis activity"/>
    <property type="evidence" value="ECO:0007669"/>
    <property type="project" value="InterPro"/>
</dbReference>
<dbReference type="PROSITE" id="PS00211">
    <property type="entry name" value="ABC_TRANSPORTER_1"/>
    <property type="match status" value="1"/>
</dbReference>
<dbReference type="PANTHER" id="PTHR24223">
    <property type="entry name" value="ATP-BINDING CASSETTE SUB-FAMILY C"/>
    <property type="match status" value="1"/>
</dbReference>
<feature type="domain" description="ABC transporter" evidence="13">
    <location>
        <begin position="1194"/>
        <end position="1428"/>
    </location>
</feature>
<dbReference type="InterPro" id="IPR017871">
    <property type="entry name" value="ABC_transporter-like_CS"/>
</dbReference>
<dbReference type="FunFam" id="1.20.1560.10:FF:000055">
    <property type="entry name" value="ABC multidrug transporter (Eurofung)"/>
    <property type="match status" value="1"/>
</dbReference>
<feature type="domain" description="ABC transmembrane type-1" evidence="14">
    <location>
        <begin position="878"/>
        <end position="1157"/>
    </location>
</feature>
<dbReference type="Gene3D" id="3.40.50.300">
    <property type="entry name" value="P-loop containing nucleotide triphosphate hydrolases"/>
    <property type="match status" value="2"/>
</dbReference>
<feature type="transmembrane region" description="Helical" evidence="12">
    <location>
        <begin position="916"/>
        <end position="943"/>
    </location>
</feature>
<dbReference type="InterPro" id="IPR050173">
    <property type="entry name" value="ABC_transporter_C-like"/>
</dbReference>
<evidence type="ECO:0008006" key="17">
    <source>
        <dbReference type="Google" id="ProtNLM"/>
    </source>
</evidence>
<evidence type="ECO:0000313" key="15">
    <source>
        <dbReference type="EMBL" id="CEJ84898.1"/>
    </source>
</evidence>
<evidence type="ECO:0000259" key="13">
    <source>
        <dbReference type="PROSITE" id="PS50893"/>
    </source>
</evidence>
<feature type="transmembrane region" description="Helical" evidence="12">
    <location>
        <begin position="988"/>
        <end position="1008"/>
    </location>
</feature>